<dbReference type="AlphaFoldDB" id="A0A9X3N967"/>
<evidence type="ECO:0000313" key="4">
    <source>
        <dbReference type="Proteomes" id="UP001149140"/>
    </source>
</evidence>
<keyword evidence="4" id="KW-1185">Reference proteome</keyword>
<sequence length="601" mass="59965">MRKLAGALAVAGTFAIAPNAYAGLDDTFGINGTAFTSLSPLSDRYQNTTRAPGGGTYNVGYTTVAGTDRAFVVTRVDAGGELVDGFGDHGKAIVNVVTGPFAAPPSGTAPTGTAEIARGIVVQADGKIVISGQAETPPAAGKPDSRDIDVYVARLNADGTPDPTFGTGGVKRIDLSNGGPSATLSGQTTDQSYGLMLRPTGEIVVVASKGLDTGEAARADRDIAIVQLKAADGEPDPAFGSGGIAITRNAGVSENPRQGLVQADGKVVATSYGTGIGGTTRPFLFRYNANGTADATFGTGGVATAEVGGPAPNGSAEVYDIAPQGDKYVLAGYGGRSTTPANGIDVVVYRFNANGTYDLTFAQNGLFTYNRINGADRARDLTVLGDGRIVTVGSTAPPQAGGTNPPPADLDGLILTIKPDGSALESALQVDLGGTADSFFGSTTVSNGTKVVAAGYRAGTDATLDQAVLVRADLPPAVAGPAGPAGPKGDAGPQGEPGPTVNASPGAAGPQGPAGPKGDPGAAAKKLSVSCKLTGKKKNKVSCTTKQAKGKVSLRLAKAGRTVATGTGGAKVALRGKVRAGHYTLHITSGSTKSAVKVTLR</sequence>
<dbReference type="Proteomes" id="UP001149140">
    <property type="component" value="Unassembled WGS sequence"/>
</dbReference>
<dbReference type="InterPro" id="IPR013431">
    <property type="entry name" value="Delta_60_rpt"/>
</dbReference>
<comment type="caution">
    <text evidence="3">The sequence shown here is derived from an EMBL/GenBank/DDBJ whole genome shotgun (WGS) entry which is preliminary data.</text>
</comment>
<evidence type="ECO:0000313" key="3">
    <source>
        <dbReference type="EMBL" id="MDA0167183.1"/>
    </source>
</evidence>
<feature type="region of interest" description="Disordered" evidence="1">
    <location>
        <begin position="478"/>
        <end position="523"/>
    </location>
</feature>
<evidence type="ECO:0000256" key="2">
    <source>
        <dbReference type="SAM" id="SignalP"/>
    </source>
</evidence>
<feature type="compositionally biased region" description="Low complexity" evidence="1">
    <location>
        <begin position="478"/>
        <end position="494"/>
    </location>
</feature>
<protein>
    <submittedName>
        <fullName evidence="3">Uncharacterized protein</fullName>
    </submittedName>
</protein>
<accession>A0A9X3N967</accession>
<dbReference type="SUPFAM" id="SSF101908">
    <property type="entry name" value="Putative isomerase YbhE"/>
    <property type="match status" value="1"/>
</dbReference>
<feature type="compositionally biased region" description="Low complexity" evidence="1">
    <location>
        <begin position="505"/>
        <end position="523"/>
    </location>
</feature>
<keyword evidence="2" id="KW-0732">Signal</keyword>
<proteinExistence type="predicted"/>
<organism evidence="3 4">
    <name type="scientific">Solirubrobacter ginsenosidimutans</name>
    <dbReference type="NCBI Taxonomy" id="490573"/>
    <lineage>
        <taxon>Bacteria</taxon>
        <taxon>Bacillati</taxon>
        <taxon>Actinomycetota</taxon>
        <taxon>Thermoleophilia</taxon>
        <taxon>Solirubrobacterales</taxon>
        <taxon>Solirubrobacteraceae</taxon>
        <taxon>Solirubrobacter</taxon>
    </lineage>
</organism>
<reference evidence="3" key="1">
    <citation type="submission" date="2022-10" db="EMBL/GenBank/DDBJ databases">
        <title>The WGS of Solirubrobacter ginsenosidimutans DSM 21036.</title>
        <authorList>
            <person name="Jiang Z."/>
        </authorList>
    </citation>
    <scope>NUCLEOTIDE SEQUENCE</scope>
    <source>
        <strain evidence="3">DSM 21036</strain>
    </source>
</reference>
<dbReference type="EMBL" id="JAPDOD010000091">
    <property type="protein sequence ID" value="MDA0167183.1"/>
    <property type="molecule type" value="Genomic_DNA"/>
</dbReference>
<gene>
    <name evidence="3" type="ORF">OM076_43385</name>
</gene>
<dbReference type="Pfam" id="PF17164">
    <property type="entry name" value="DUF5122"/>
    <property type="match status" value="3"/>
</dbReference>
<dbReference type="Gene3D" id="2.80.10.50">
    <property type="match status" value="3"/>
</dbReference>
<feature type="signal peptide" evidence="2">
    <location>
        <begin position="1"/>
        <end position="22"/>
    </location>
</feature>
<name>A0A9X3N967_9ACTN</name>
<feature type="chain" id="PRO_5040759502" evidence="2">
    <location>
        <begin position="23"/>
        <end position="601"/>
    </location>
</feature>
<dbReference type="RefSeq" id="WP_270046433.1">
    <property type="nucleotide sequence ID" value="NZ_JAPDOD010000091.1"/>
</dbReference>
<dbReference type="NCBIfam" id="TIGR02608">
    <property type="entry name" value="delta_60_rpt"/>
    <property type="match status" value="4"/>
</dbReference>
<evidence type="ECO:0000256" key="1">
    <source>
        <dbReference type="SAM" id="MobiDB-lite"/>
    </source>
</evidence>